<organism evidence="2 3">
    <name type="scientific">Nocardioides luteus</name>
    <dbReference type="NCBI Taxonomy" id="1844"/>
    <lineage>
        <taxon>Bacteria</taxon>
        <taxon>Bacillati</taxon>
        <taxon>Actinomycetota</taxon>
        <taxon>Actinomycetes</taxon>
        <taxon>Propionibacteriales</taxon>
        <taxon>Nocardioidaceae</taxon>
        <taxon>Nocardioides</taxon>
    </lineage>
</organism>
<dbReference type="CDD" id="cd05009">
    <property type="entry name" value="SIS_GlmS_GlmD_2"/>
    <property type="match status" value="1"/>
</dbReference>
<dbReference type="Proteomes" id="UP000033772">
    <property type="component" value="Unassembled WGS sequence"/>
</dbReference>
<proteinExistence type="predicted"/>
<accession>A0A1J4NA47</accession>
<dbReference type="GO" id="GO:0016853">
    <property type="term" value="F:isomerase activity"/>
    <property type="evidence" value="ECO:0007669"/>
    <property type="project" value="UniProtKB-KW"/>
</dbReference>
<dbReference type="PROSITE" id="PS51464">
    <property type="entry name" value="SIS"/>
    <property type="match status" value="1"/>
</dbReference>
<dbReference type="GO" id="GO:1901135">
    <property type="term" value="P:carbohydrate derivative metabolic process"/>
    <property type="evidence" value="ECO:0007669"/>
    <property type="project" value="InterPro"/>
</dbReference>
<name>A0A1J4NA47_9ACTN</name>
<dbReference type="OrthoDB" id="367283at2"/>
<protein>
    <submittedName>
        <fullName evidence="2">Sugar isomerase</fullName>
    </submittedName>
</protein>
<dbReference type="PANTHER" id="PTHR10937">
    <property type="entry name" value="GLUCOSAMINE--FRUCTOSE-6-PHOSPHATE AMINOTRANSFERASE, ISOMERIZING"/>
    <property type="match status" value="1"/>
</dbReference>
<comment type="caution">
    <text evidence="2">The sequence shown here is derived from an EMBL/GenBank/DDBJ whole genome shotgun (WGS) entry which is preliminary data.</text>
</comment>
<dbReference type="InterPro" id="IPR035490">
    <property type="entry name" value="GlmS/FrlB_SIS"/>
</dbReference>
<dbReference type="AlphaFoldDB" id="A0A1J4NA47"/>
<dbReference type="EMBL" id="JZDQ02000008">
    <property type="protein sequence ID" value="OIJ27520.1"/>
    <property type="molecule type" value="Genomic_DNA"/>
</dbReference>
<dbReference type="GO" id="GO:0097367">
    <property type="term" value="F:carbohydrate derivative binding"/>
    <property type="evidence" value="ECO:0007669"/>
    <property type="project" value="InterPro"/>
</dbReference>
<dbReference type="Gene3D" id="3.40.50.10490">
    <property type="entry name" value="Glucose-6-phosphate isomerase like protein, domain 1"/>
    <property type="match status" value="2"/>
</dbReference>
<evidence type="ECO:0000259" key="1">
    <source>
        <dbReference type="PROSITE" id="PS51464"/>
    </source>
</evidence>
<keyword evidence="2" id="KW-0413">Isomerase</keyword>
<dbReference type="STRING" id="1844.UG56_007500"/>
<evidence type="ECO:0000313" key="3">
    <source>
        <dbReference type="Proteomes" id="UP000033772"/>
    </source>
</evidence>
<sequence>MTGPAPTTHLAAEIATQPANWMAARNTAERFADALPKAGERVAVVGCGTSLYMAQAYAALREEQGLGVTDAWTPTEARIDRGYDRLLAISRSGTTTEVIDLLTRVEGEIPASVISSSPGTPALEVAEPILMPEVDEKSVVQTRFATTALAMLRWHLGQDLTPAAEQAQQIIDAGEESFGPGLTADQLTFVGRGWTNGVAQEAALKLRESAQLWTESYPMMEYRHGPVSISAPGRVVWAFGDLVDGFAEDVAATGADLVHHEIDPLAELVRVHLLCVARAQLVGLDPDVPRNLTRSIILSPAAPPPA</sequence>
<feature type="domain" description="SIS" evidence="1">
    <location>
        <begin position="31"/>
        <end position="162"/>
    </location>
</feature>
<gene>
    <name evidence="2" type="ORF">UG56_007500</name>
</gene>
<dbReference type="SUPFAM" id="SSF53697">
    <property type="entry name" value="SIS domain"/>
    <property type="match status" value="1"/>
</dbReference>
<dbReference type="RefSeq" id="WP_045551569.1">
    <property type="nucleotide sequence ID" value="NZ_JZDQ02000008.1"/>
</dbReference>
<dbReference type="InterPro" id="IPR001347">
    <property type="entry name" value="SIS_dom"/>
</dbReference>
<reference evidence="2" key="1">
    <citation type="submission" date="2016-10" db="EMBL/GenBank/DDBJ databases">
        <title>Draft Genome Sequence of Nocardioides luteus Strain BAFB, an Alkane-Degrading Bacterium Isolated from JP-7 Polluted Soil.</title>
        <authorList>
            <person name="Brown L."/>
            <person name="Ruiz O.N."/>
            <person name="Gunasekera T."/>
        </authorList>
    </citation>
    <scope>NUCLEOTIDE SEQUENCE [LARGE SCALE GENOMIC DNA]</scope>
    <source>
        <strain evidence="2">BAFB</strain>
    </source>
</reference>
<dbReference type="InterPro" id="IPR046348">
    <property type="entry name" value="SIS_dom_sf"/>
</dbReference>
<evidence type="ECO:0000313" key="2">
    <source>
        <dbReference type="EMBL" id="OIJ27520.1"/>
    </source>
</evidence>
<keyword evidence="3" id="KW-1185">Reference proteome</keyword>